<keyword evidence="11 14" id="KW-0411">Iron-sulfur</keyword>
<dbReference type="Pfam" id="PF01512">
    <property type="entry name" value="Complex1_51K"/>
    <property type="match status" value="1"/>
</dbReference>
<dbReference type="InterPro" id="IPR019575">
    <property type="entry name" value="Nuop51_4Fe4S-bd"/>
</dbReference>
<dbReference type="STRING" id="1121409.SAMN02745124_03522"/>
<dbReference type="GO" id="GO:0046872">
    <property type="term" value="F:metal ion binding"/>
    <property type="evidence" value="ECO:0007669"/>
    <property type="project" value="UniProtKB-KW"/>
</dbReference>
<dbReference type="RefSeq" id="WP_073378100.1">
    <property type="nucleotide sequence ID" value="NZ_FQXS01000026.1"/>
</dbReference>
<dbReference type="SUPFAM" id="SSF140490">
    <property type="entry name" value="Nqo1C-terminal domain-like"/>
    <property type="match status" value="1"/>
</dbReference>
<dbReference type="FunFam" id="3.10.20.600:FF:000003">
    <property type="entry name" value="NADH-quinone oxidoreductase subunit F"/>
    <property type="match status" value="1"/>
</dbReference>
<dbReference type="InterPro" id="IPR001949">
    <property type="entry name" value="NADH-UbQ_OxRdtase_51kDa_CS"/>
</dbReference>
<dbReference type="InterPro" id="IPR011537">
    <property type="entry name" value="NADH-UbQ_OxRdtase_suF"/>
</dbReference>
<keyword evidence="5 14" id="KW-0285">Flavoprotein</keyword>
<dbReference type="GO" id="GO:0008137">
    <property type="term" value="F:NADH dehydrogenase (ubiquinone) activity"/>
    <property type="evidence" value="ECO:0007669"/>
    <property type="project" value="InterPro"/>
</dbReference>
<dbReference type="Pfam" id="PF10589">
    <property type="entry name" value="NADH_4Fe-4S"/>
    <property type="match status" value="1"/>
</dbReference>
<comment type="cofactor">
    <cofactor evidence="2 14">
        <name>[4Fe-4S] cluster</name>
        <dbReference type="ChEBI" id="CHEBI:49883"/>
    </cofactor>
</comment>
<comment type="function">
    <text evidence="14">NDH-1 shuttles electrons from NADH, via FMN and iron-sulfur (Fe-S) centers, to quinones in the respiratory chain.</text>
</comment>
<accession>A0A1M5Y0R5</accession>
<reference evidence="16 17" key="1">
    <citation type="submission" date="2016-11" db="EMBL/GenBank/DDBJ databases">
        <authorList>
            <person name="Jaros S."/>
            <person name="Januszkiewicz K."/>
            <person name="Wedrychowicz H."/>
        </authorList>
    </citation>
    <scope>NUCLEOTIDE SEQUENCE [LARGE SCALE GENOMIC DNA]</scope>
    <source>
        <strain evidence="16 17">DSM 9705</strain>
    </source>
</reference>
<dbReference type="Gene3D" id="3.10.20.600">
    <property type="match status" value="1"/>
</dbReference>
<evidence type="ECO:0000256" key="5">
    <source>
        <dbReference type="ARBA" id="ARBA00022630"/>
    </source>
</evidence>
<keyword evidence="7 14" id="KW-0874">Quinone</keyword>
<evidence type="ECO:0000313" key="17">
    <source>
        <dbReference type="Proteomes" id="UP000184139"/>
    </source>
</evidence>
<dbReference type="Gene3D" id="3.40.50.11540">
    <property type="entry name" value="NADH-ubiquinone oxidoreductase 51kDa subunit"/>
    <property type="match status" value="1"/>
</dbReference>
<dbReference type="EC" id="7.1.1.-" evidence="14"/>
<keyword evidence="12 14" id="KW-0520">NAD</keyword>
<feature type="domain" description="NADH-ubiquinone oxidoreductase 51kDa subunit iron-sulphur binding" evidence="15">
    <location>
        <begin position="327"/>
        <end position="372"/>
    </location>
</feature>
<dbReference type="FunFam" id="3.40.50.11540:FF:000001">
    <property type="entry name" value="NADH dehydrogenase [ubiquinone] flavoprotein 1, mitochondrial"/>
    <property type="match status" value="1"/>
</dbReference>
<dbReference type="AlphaFoldDB" id="A0A1M5Y0R5"/>
<sequence length="426" mass="46308">MEVKILSARFDIENANRIDVARQHGAYQTLDTLFAMEQADVIETVKASGLRGRGGAGFPTGVKWGFLPKDTGKPVYLAVNADESEPATFKDRYILVRDPHALIEGIIICSYAIGCHDSYIYIRGEYTSQVKILQQAIDEAYAEGYLGDRVAGRNFRLDVTVHRGAGAYVCGEETALLESIEGKKGQPRSKPPFPAVVGLFGCPTIINNVQSIASLPFIITNGADAYKAYGTEKSCGTHLFGISGHVEKPGMYELPLGLPLAEVIETVAGGVWKGRRLKGVIPGGSSTPVLTPDEVATVTLDYESMAAHKTMFGSGGIVVLDETVDMVKLVENLIAFYHHESCGQCTPCREGLGWMLKIVRRLLAGEGTVADIKLLRELCDNIEMKTVCVLSAACTMPVRSYLDKFRDEFEAYAIDGAPEQTELREG</sequence>
<keyword evidence="10 14" id="KW-0408">Iron</keyword>
<comment type="cofactor">
    <cofactor evidence="1 14">
        <name>FMN</name>
        <dbReference type="ChEBI" id="CHEBI:58210"/>
    </cofactor>
</comment>
<comment type="similarity">
    <text evidence="3 14">Belongs to the complex I 51 kDa subunit family.</text>
</comment>
<dbReference type="InterPro" id="IPR011538">
    <property type="entry name" value="Nuo51_FMN-bd"/>
</dbReference>
<keyword evidence="6 14" id="KW-0288">FMN</keyword>
<dbReference type="PANTHER" id="PTHR43578:SF3">
    <property type="entry name" value="NADH-QUINONE OXIDOREDUCTASE SUBUNIT F"/>
    <property type="match status" value="1"/>
</dbReference>
<dbReference type="FunFam" id="1.20.1440.230:FF:000001">
    <property type="entry name" value="Mitochondrial NADH dehydrogenase flavoprotein 1"/>
    <property type="match status" value="1"/>
</dbReference>
<dbReference type="NCBIfam" id="TIGR01959">
    <property type="entry name" value="nuoF_fam"/>
    <property type="match status" value="1"/>
</dbReference>
<dbReference type="PROSITE" id="PS00645">
    <property type="entry name" value="COMPLEX1_51K_2"/>
    <property type="match status" value="1"/>
</dbReference>
<organism evidence="16 17">
    <name type="scientific">Desulfofustis glycolicus DSM 9705</name>
    <dbReference type="NCBI Taxonomy" id="1121409"/>
    <lineage>
        <taxon>Bacteria</taxon>
        <taxon>Pseudomonadati</taxon>
        <taxon>Thermodesulfobacteriota</taxon>
        <taxon>Desulfobulbia</taxon>
        <taxon>Desulfobulbales</taxon>
        <taxon>Desulfocapsaceae</taxon>
        <taxon>Desulfofustis</taxon>
    </lineage>
</organism>
<dbReference type="EMBL" id="FQXS01000026">
    <property type="protein sequence ID" value="SHI05582.1"/>
    <property type="molecule type" value="Genomic_DNA"/>
</dbReference>
<dbReference type="Proteomes" id="UP000184139">
    <property type="component" value="Unassembled WGS sequence"/>
</dbReference>
<comment type="catalytic activity">
    <reaction evidence="13 14">
        <text>a quinone + NADH + 5 H(+)(in) = a quinol + NAD(+) + 4 H(+)(out)</text>
        <dbReference type="Rhea" id="RHEA:57888"/>
        <dbReference type="ChEBI" id="CHEBI:15378"/>
        <dbReference type="ChEBI" id="CHEBI:24646"/>
        <dbReference type="ChEBI" id="CHEBI:57540"/>
        <dbReference type="ChEBI" id="CHEBI:57945"/>
        <dbReference type="ChEBI" id="CHEBI:132124"/>
    </reaction>
</comment>
<dbReference type="NCBIfam" id="NF010120">
    <property type="entry name" value="PRK13596.1"/>
    <property type="match status" value="1"/>
</dbReference>
<dbReference type="OrthoDB" id="9805533at2"/>
<proteinExistence type="inferred from homology"/>
<dbReference type="GO" id="GO:0051287">
    <property type="term" value="F:NAD binding"/>
    <property type="evidence" value="ECO:0007669"/>
    <property type="project" value="UniProtKB-UniRule"/>
</dbReference>
<evidence type="ECO:0000256" key="6">
    <source>
        <dbReference type="ARBA" id="ARBA00022643"/>
    </source>
</evidence>
<evidence type="ECO:0000256" key="7">
    <source>
        <dbReference type="ARBA" id="ARBA00022719"/>
    </source>
</evidence>
<dbReference type="Pfam" id="PF22461">
    <property type="entry name" value="SLBB_2"/>
    <property type="match status" value="1"/>
</dbReference>
<keyword evidence="17" id="KW-1185">Reference proteome</keyword>
<gene>
    <name evidence="16" type="ORF">SAMN02745124_03522</name>
</gene>
<evidence type="ECO:0000256" key="12">
    <source>
        <dbReference type="ARBA" id="ARBA00023027"/>
    </source>
</evidence>
<protein>
    <recommendedName>
        <fullName evidence="14">NADH-quinone oxidoreductase subunit F</fullName>
        <ecNumber evidence="14">7.1.1.-</ecNumber>
    </recommendedName>
</protein>
<evidence type="ECO:0000256" key="4">
    <source>
        <dbReference type="ARBA" id="ARBA00022485"/>
    </source>
</evidence>
<keyword evidence="8 14" id="KW-0479">Metal-binding</keyword>
<dbReference type="Gene3D" id="1.20.1440.230">
    <property type="entry name" value="NADH-ubiquinone oxidoreductase 51kDa subunit, iron-sulphur binding domain"/>
    <property type="match status" value="1"/>
</dbReference>
<keyword evidence="9" id="KW-1278">Translocase</keyword>
<dbReference type="InterPro" id="IPR054765">
    <property type="entry name" value="SLBB_dom"/>
</dbReference>
<dbReference type="Gene3D" id="6.10.250.1450">
    <property type="match status" value="1"/>
</dbReference>
<evidence type="ECO:0000256" key="8">
    <source>
        <dbReference type="ARBA" id="ARBA00022723"/>
    </source>
</evidence>
<dbReference type="SUPFAM" id="SSF142984">
    <property type="entry name" value="Nqo1 middle domain-like"/>
    <property type="match status" value="1"/>
</dbReference>
<evidence type="ECO:0000256" key="2">
    <source>
        <dbReference type="ARBA" id="ARBA00001966"/>
    </source>
</evidence>
<evidence type="ECO:0000256" key="13">
    <source>
        <dbReference type="ARBA" id="ARBA00047712"/>
    </source>
</evidence>
<dbReference type="InterPro" id="IPR037225">
    <property type="entry name" value="Nuo51_FMN-bd_sf"/>
</dbReference>
<evidence type="ECO:0000256" key="9">
    <source>
        <dbReference type="ARBA" id="ARBA00022967"/>
    </source>
</evidence>
<evidence type="ECO:0000313" key="16">
    <source>
        <dbReference type="EMBL" id="SHI05582.1"/>
    </source>
</evidence>
<evidence type="ECO:0000256" key="11">
    <source>
        <dbReference type="ARBA" id="ARBA00023014"/>
    </source>
</evidence>
<dbReference type="GO" id="GO:0010181">
    <property type="term" value="F:FMN binding"/>
    <property type="evidence" value="ECO:0007669"/>
    <property type="project" value="InterPro"/>
</dbReference>
<dbReference type="InterPro" id="IPR037207">
    <property type="entry name" value="Nuop51_4Fe4S-bd_sf"/>
</dbReference>
<name>A0A1M5Y0R5_9BACT</name>
<dbReference type="PROSITE" id="PS00644">
    <property type="entry name" value="COMPLEX1_51K_1"/>
    <property type="match status" value="1"/>
</dbReference>
<dbReference type="SMART" id="SM00928">
    <property type="entry name" value="NADH_4Fe-4S"/>
    <property type="match status" value="1"/>
</dbReference>
<dbReference type="GO" id="GO:0048038">
    <property type="term" value="F:quinone binding"/>
    <property type="evidence" value="ECO:0007669"/>
    <property type="project" value="UniProtKB-KW"/>
</dbReference>
<dbReference type="PANTHER" id="PTHR43578">
    <property type="entry name" value="NADH-QUINONE OXIDOREDUCTASE SUBUNIT F"/>
    <property type="match status" value="1"/>
</dbReference>
<evidence type="ECO:0000256" key="1">
    <source>
        <dbReference type="ARBA" id="ARBA00001917"/>
    </source>
</evidence>
<keyword evidence="4 14" id="KW-0004">4Fe-4S</keyword>
<evidence type="ECO:0000259" key="15">
    <source>
        <dbReference type="SMART" id="SM00928"/>
    </source>
</evidence>
<evidence type="ECO:0000256" key="10">
    <source>
        <dbReference type="ARBA" id="ARBA00023004"/>
    </source>
</evidence>
<dbReference type="GO" id="GO:0051539">
    <property type="term" value="F:4 iron, 4 sulfur cluster binding"/>
    <property type="evidence" value="ECO:0007669"/>
    <property type="project" value="UniProtKB-UniRule"/>
</dbReference>
<evidence type="ECO:0000256" key="3">
    <source>
        <dbReference type="ARBA" id="ARBA00007523"/>
    </source>
</evidence>
<dbReference type="SUPFAM" id="SSF142019">
    <property type="entry name" value="Nqo1 FMN-binding domain-like"/>
    <property type="match status" value="1"/>
</dbReference>
<evidence type="ECO:0000256" key="14">
    <source>
        <dbReference type="RuleBase" id="RU364066"/>
    </source>
</evidence>